<comment type="subcellular location">
    <subcellularLocation>
        <location evidence="2">Chromosome</location>
    </subcellularLocation>
    <subcellularLocation>
        <location evidence="1 10">Nucleus</location>
    </subcellularLocation>
</comment>
<keyword evidence="6" id="KW-0498">Mitosis</keyword>
<dbReference type="Proteomes" id="UP000005222">
    <property type="component" value="Chromosome H"/>
</dbReference>
<reference evidence="14" key="1">
    <citation type="submission" date="2011-10" db="EMBL/GenBank/DDBJ databases">
        <authorList>
            <person name="Genoscope - CEA"/>
        </authorList>
    </citation>
    <scope>NUCLEOTIDE SEQUENCE</scope>
</reference>
<dbReference type="STRING" id="559304.G8YHT8"/>
<evidence type="ECO:0000256" key="2">
    <source>
        <dbReference type="ARBA" id="ARBA00004286"/>
    </source>
</evidence>
<dbReference type="PROSITE" id="PS51257">
    <property type="entry name" value="PROKAR_LIPOPROTEIN"/>
    <property type="match status" value="1"/>
</dbReference>
<dbReference type="InParanoid" id="G8YHT8"/>
<evidence type="ECO:0000256" key="5">
    <source>
        <dbReference type="ARBA" id="ARBA00022618"/>
    </source>
</evidence>
<dbReference type="GO" id="GO:0003677">
    <property type="term" value="F:DNA binding"/>
    <property type="evidence" value="ECO:0007669"/>
    <property type="project" value="TreeGrafter"/>
</dbReference>
<feature type="domain" description="SMC hinge" evidence="12">
    <location>
        <begin position="548"/>
        <end position="666"/>
    </location>
</feature>
<keyword evidence="9" id="KW-0131">Cell cycle</keyword>
<comment type="similarity">
    <text evidence="3">Belongs to the SMC family. SMC1 subfamily.</text>
</comment>
<dbReference type="FunCoup" id="G8YHT8">
    <property type="interactions" value="1237"/>
</dbReference>
<dbReference type="Pfam" id="PF02463">
    <property type="entry name" value="SMC_N"/>
    <property type="match status" value="1"/>
</dbReference>
<feature type="coiled-coil region" evidence="11">
    <location>
        <begin position="279"/>
        <end position="309"/>
    </location>
</feature>
<dbReference type="InterPro" id="IPR024704">
    <property type="entry name" value="SMC"/>
</dbReference>
<name>G8YHT8_PICSO</name>
<evidence type="ECO:0000256" key="11">
    <source>
        <dbReference type="SAM" id="Coils"/>
    </source>
</evidence>
<dbReference type="GO" id="GO:0007059">
    <property type="term" value="P:chromosome segregation"/>
    <property type="evidence" value="ECO:0007669"/>
    <property type="project" value="UniProtKB-ARBA"/>
</dbReference>
<dbReference type="Gene3D" id="3.40.50.300">
    <property type="entry name" value="P-loop containing nucleotide triphosphate hydrolases"/>
    <property type="match status" value="2"/>
</dbReference>
<dbReference type="EMBL" id="FO082052">
    <property type="protein sequence ID" value="CCE80990.1"/>
    <property type="molecule type" value="Genomic_DNA"/>
</dbReference>
<evidence type="ECO:0000256" key="1">
    <source>
        <dbReference type="ARBA" id="ARBA00004123"/>
    </source>
</evidence>
<dbReference type="PIRSF" id="PIRSF005719">
    <property type="entry name" value="SMC"/>
    <property type="match status" value="1"/>
</dbReference>
<evidence type="ECO:0000313" key="15">
    <source>
        <dbReference type="Proteomes" id="UP000005222"/>
    </source>
</evidence>
<feature type="coiled-coil region" evidence="11">
    <location>
        <begin position="1010"/>
        <end position="1073"/>
    </location>
</feature>
<dbReference type="Gene3D" id="1.10.287.1490">
    <property type="match status" value="1"/>
</dbReference>
<dbReference type="AlphaFoldDB" id="G8YHT8"/>
<feature type="coiled-coil region" evidence="11">
    <location>
        <begin position="201"/>
        <end position="252"/>
    </location>
</feature>
<evidence type="ECO:0000256" key="4">
    <source>
        <dbReference type="ARBA" id="ARBA00022454"/>
    </source>
</evidence>
<dbReference type="Gene3D" id="3.30.70.1620">
    <property type="match status" value="1"/>
</dbReference>
<dbReference type="SUPFAM" id="SSF52540">
    <property type="entry name" value="P-loop containing nucleoside triphosphate hydrolases"/>
    <property type="match status" value="1"/>
</dbReference>
<sequence length="1263" mass="145456">MNIYSRKININLPLNYFITSCKYYQSENMGRLIGLELQNFKSYRGTTKIGFGSSYFTSIIGPNGAGKSNMMDAISFVLGVKSTHLRSHTLKDLIYRGRLEGNEGFDKRESSSEPRSAYVMAIYQKESGEKIKLKRTITISGSSEYKINDKAVTALEYSTVLKNENILIKARNFLVFQGDVEQVASQSPKELTKLIETISGSGELKNQYDELKEESERAREFSNSVFSRRRTLNSESRQYKEQLIEQEEFERKLMEKNDLTKVINLYHLYHNEKKHVEYLEDLESKTHDLSALKNKLNDEQQKFQKLKSLCSEKVLNLQKHDKKKTEALSRLENKKCLLIPIDTNRKSLLMKIQTCKNRMRDISYEISKQNSEIQSTARELKEATDLFKKYTSKSSTNSVSKKCQDEYEKLRVEFLSSGGSQLEEDLSLLENQKESTKSVLTNLSIQRKNSESRIRELQDIIENELNFQHNTLNKEITDLLAVRDEYSEARSSLIRKREEYGLKEMEENRKLRDILLRVEELSSQQKESSRQKKLHENVSMLKKLFPKGAIKGLVYELIRPSQRKYEAALSTVLGRNFDAVIVETTSVAYKCIEILKERRSGVATFIPLDSIVAEHPNFNYLRSLNEKAKPGIDILEYDDSSLEQAVIYIVGGSLVVDDIESARTLKWNSKETINEKIVTLDGSVIHKSGLMTGGQQQKKSQASVGWDQNEWTKLLTVKDEIIANIAKLSDEKPKEIDISDLTDKINELQNNLPSLRSKKSNLERIIKDRQTEIDFQKEQLVALEKSLKEKNKPLSQIESNISKITSKYKSLQEKVYGDFCSKYDYEGGIEEYESTHGSTMRSRAKETIKFSKAVDTLTNKLRYENEKLEETKARETSIKDQLKELEDDLEKFNSEKEVLESKIDKLEAECEMLTIERKGLSDNLNQELEICKTNEKQIQSLNTDITNLHNTILNIEEVLYKIDSERVNVLKNCKIQNINVPLKDGLLENISIEQSAENLIKKTYELEIDYDMLSEELRSEYNTRKEAELQARLSLVLEDLDRLTPNGKAVQRLKQAETKLKEFDKDFTKARQKENAILDRFNEVKERRYSIFMEAFNHISDKIDFIYKELTKSSNSPLGGSAYLTLEDEDEPYNAGIKYHAMPPMKRFRDMELLSGGEKTVAALALLFAIHSYHPSPFFVLDEVDAALDNANVNKIASYIKKYAGPNFQFIVISLKNSLFERSDALVGIYREQRENSSKTVTLDLRDYPEENVSTNSKSLSVA</sequence>
<dbReference type="HOGENOM" id="CLU_001042_0_1_1"/>
<evidence type="ECO:0000256" key="8">
    <source>
        <dbReference type="ARBA" id="ARBA00023242"/>
    </source>
</evidence>
<dbReference type="Gene3D" id="1.20.1060.20">
    <property type="match status" value="1"/>
</dbReference>
<dbReference type="CDD" id="cd03275">
    <property type="entry name" value="ABC_SMC1_euk"/>
    <property type="match status" value="2"/>
</dbReference>
<reference evidence="15" key="2">
    <citation type="journal article" date="2012" name="G3 (Bethesda)">
        <title>Pichia sorbitophila, an interspecies yeast hybrid reveals early steps of genome resolution following polyploidization.</title>
        <authorList>
            <person name="Leh Louis V."/>
            <person name="Despons L."/>
            <person name="Friedrich A."/>
            <person name="Martin T."/>
            <person name="Durrens P."/>
            <person name="Casaregola S."/>
            <person name="Neuveglise C."/>
            <person name="Fairhead C."/>
            <person name="Marck C."/>
            <person name="Cruz J.A."/>
            <person name="Straub M.L."/>
            <person name="Kugler V."/>
            <person name="Sacerdot C."/>
            <person name="Uzunov Z."/>
            <person name="Thierry A."/>
            <person name="Weiss S."/>
            <person name="Bleykasten C."/>
            <person name="De Montigny J."/>
            <person name="Jacques N."/>
            <person name="Jung P."/>
            <person name="Lemaire M."/>
            <person name="Mallet S."/>
            <person name="Morel G."/>
            <person name="Richard G.F."/>
            <person name="Sarkar A."/>
            <person name="Savel G."/>
            <person name="Schacherer J."/>
            <person name="Seret M.L."/>
            <person name="Talla E."/>
            <person name="Samson G."/>
            <person name="Jubin C."/>
            <person name="Poulain J."/>
            <person name="Vacherie B."/>
            <person name="Barbe V."/>
            <person name="Pelletier E."/>
            <person name="Sherman D.J."/>
            <person name="Westhof E."/>
            <person name="Weissenbach J."/>
            <person name="Baret P.V."/>
            <person name="Wincker P."/>
            <person name="Gaillardin C."/>
            <person name="Dujon B."/>
            <person name="Souciet J.L."/>
        </authorList>
    </citation>
    <scope>NUCLEOTIDE SEQUENCE [LARGE SCALE GENOMIC DNA]</scope>
    <source>
        <strain evidence="15">ATCC MYA-4447 / BCRC 22081 / CBS 7064 / NBRC 10061 / NRRL Y-12695</strain>
    </source>
</reference>
<dbReference type="InterPro" id="IPR028468">
    <property type="entry name" value="Smc1_ABC"/>
</dbReference>
<dbReference type="InterPro" id="IPR003395">
    <property type="entry name" value="RecF/RecN/SMC_N"/>
</dbReference>
<evidence type="ECO:0000256" key="6">
    <source>
        <dbReference type="ARBA" id="ARBA00022776"/>
    </source>
</evidence>
<evidence type="ECO:0000259" key="12">
    <source>
        <dbReference type="SMART" id="SM00968"/>
    </source>
</evidence>
<dbReference type="InterPro" id="IPR010935">
    <property type="entry name" value="SMC_hinge"/>
</dbReference>
<protein>
    <recommendedName>
        <fullName evidence="10">Structural maintenance of chromosomes protein</fullName>
    </recommendedName>
</protein>
<evidence type="ECO:0000256" key="9">
    <source>
        <dbReference type="ARBA" id="ARBA00023306"/>
    </source>
</evidence>
<dbReference type="Proteomes" id="UP000005222">
    <property type="component" value="Chromosome G"/>
</dbReference>
<keyword evidence="7 11" id="KW-0175">Coiled coil</keyword>
<accession>G8YHT8</accession>
<dbReference type="Pfam" id="PF06470">
    <property type="entry name" value="SMC_hinge"/>
    <property type="match status" value="1"/>
</dbReference>
<feature type="coiled-coil region" evidence="11">
    <location>
        <begin position="738"/>
        <end position="814"/>
    </location>
</feature>
<proteinExistence type="inferred from homology"/>
<dbReference type="eggNOG" id="KOG0018">
    <property type="taxonomic scope" value="Eukaryota"/>
</dbReference>
<dbReference type="GO" id="GO:0005524">
    <property type="term" value="F:ATP binding"/>
    <property type="evidence" value="ECO:0007669"/>
    <property type="project" value="InterPro"/>
</dbReference>
<evidence type="ECO:0000313" key="14">
    <source>
        <dbReference type="EMBL" id="CCE80990.1"/>
    </source>
</evidence>
<evidence type="ECO:0000313" key="13">
    <source>
        <dbReference type="EMBL" id="CCE80225.1"/>
    </source>
</evidence>
<evidence type="ECO:0000256" key="3">
    <source>
        <dbReference type="ARBA" id="ARBA00005597"/>
    </source>
</evidence>
<dbReference type="GO" id="GO:0008278">
    <property type="term" value="C:cohesin complex"/>
    <property type="evidence" value="ECO:0007669"/>
    <property type="project" value="InterPro"/>
</dbReference>
<keyword evidence="8 10" id="KW-0539">Nucleus</keyword>
<dbReference type="OrthoDB" id="5575062at2759"/>
<dbReference type="GO" id="GO:0007062">
    <property type="term" value="P:sister chromatid cohesion"/>
    <property type="evidence" value="ECO:0007669"/>
    <property type="project" value="InterPro"/>
</dbReference>
<dbReference type="GO" id="GO:0051301">
    <property type="term" value="P:cell division"/>
    <property type="evidence" value="ECO:0007669"/>
    <property type="project" value="UniProtKB-KW"/>
</dbReference>
<keyword evidence="5" id="KW-0132">Cell division</keyword>
<keyword evidence="15" id="KW-1185">Reference proteome</keyword>
<evidence type="ECO:0000256" key="7">
    <source>
        <dbReference type="ARBA" id="ARBA00023054"/>
    </source>
</evidence>
<dbReference type="PANTHER" id="PTHR18937:SF12">
    <property type="entry name" value="STRUCTURAL MAINTENANCE OF CHROMOSOMES PROTEIN"/>
    <property type="match status" value="1"/>
</dbReference>
<dbReference type="InterPro" id="IPR027417">
    <property type="entry name" value="P-loop_NTPase"/>
</dbReference>
<gene>
    <name evidence="14" type="primary">Piso0_003327</name>
    <name evidence="13" type="ORF">GNLVRS01_PISO0G09884g</name>
    <name evidence="14" type="ORF">GNLVRS01_PISO0H09885g</name>
</gene>
<dbReference type="InterPro" id="IPR036277">
    <property type="entry name" value="SMC_hinge_sf"/>
</dbReference>
<dbReference type="GO" id="GO:0005634">
    <property type="term" value="C:nucleus"/>
    <property type="evidence" value="ECO:0007669"/>
    <property type="project" value="UniProtKB-SubCell"/>
</dbReference>
<evidence type="ECO:0000256" key="10">
    <source>
        <dbReference type="PIRNR" id="PIRNR005719"/>
    </source>
</evidence>
<dbReference type="SUPFAM" id="SSF75553">
    <property type="entry name" value="Smc hinge domain"/>
    <property type="match status" value="1"/>
</dbReference>
<dbReference type="EMBL" id="FO082053">
    <property type="protein sequence ID" value="CCE80225.1"/>
    <property type="molecule type" value="Genomic_DNA"/>
</dbReference>
<feature type="coiled-coil region" evidence="11">
    <location>
        <begin position="854"/>
        <end position="923"/>
    </location>
</feature>
<keyword evidence="4" id="KW-0158">Chromosome</keyword>
<dbReference type="PANTHER" id="PTHR18937">
    <property type="entry name" value="STRUCTURAL MAINTENANCE OF CHROMOSOMES SMC FAMILY MEMBER"/>
    <property type="match status" value="1"/>
</dbReference>
<dbReference type="GO" id="GO:0016887">
    <property type="term" value="F:ATP hydrolysis activity"/>
    <property type="evidence" value="ECO:0007669"/>
    <property type="project" value="InterPro"/>
</dbReference>
<organism evidence="14 15">
    <name type="scientific">Pichia sorbitophila (strain ATCC MYA-4447 / BCRC 22081 / CBS 7064 / NBRC 10061 / NRRL Y-12695)</name>
    <name type="common">Hybrid yeast</name>
    <dbReference type="NCBI Taxonomy" id="559304"/>
    <lineage>
        <taxon>Eukaryota</taxon>
        <taxon>Fungi</taxon>
        <taxon>Dikarya</taxon>
        <taxon>Ascomycota</taxon>
        <taxon>Saccharomycotina</taxon>
        <taxon>Pichiomycetes</taxon>
        <taxon>Debaryomycetaceae</taxon>
        <taxon>Millerozyma</taxon>
    </lineage>
</organism>
<dbReference type="OMA" id="ADMQNTI"/>
<dbReference type="SMART" id="SM00968">
    <property type="entry name" value="SMC_hinge"/>
    <property type="match status" value="1"/>
</dbReference>